<evidence type="ECO:0000313" key="3">
    <source>
        <dbReference type="EMBL" id="SFJ12403.1"/>
    </source>
</evidence>
<keyword evidence="1" id="KW-0520">NAD</keyword>
<gene>
    <name evidence="3" type="ORF">SAMN03080618_02143</name>
</gene>
<evidence type="ECO:0000259" key="2">
    <source>
        <dbReference type="Pfam" id="PF01370"/>
    </source>
</evidence>
<dbReference type="InterPro" id="IPR036291">
    <property type="entry name" value="NAD(P)-bd_dom_sf"/>
</dbReference>
<organism evidence="3 4">
    <name type="scientific">Aquamicrobium aerolatum DSM 21857</name>
    <dbReference type="NCBI Taxonomy" id="1121003"/>
    <lineage>
        <taxon>Bacteria</taxon>
        <taxon>Pseudomonadati</taxon>
        <taxon>Pseudomonadota</taxon>
        <taxon>Alphaproteobacteria</taxon>
        <taxon>Hyphomicrobiales</taxon>
        <taxon>Phyllobacteriaceae</taxon>
        <taxon>Aerobium</taxon>
    </lineage>
</organism>
<dbReference type="STRING" id="1121003.SAMN03080618_02143"/>
<protein>
    <submittedName>
        <fullName evidence="3">Nucleoside-diphosphate-sugar epimerase</fullName>
    </submittedName>
</protein>
<dbReference type="InterPro" id="IPR001509">
    <property type="entry name" value="Epimerase_deHydtase"/>
</dbReference>
<dbReference type="PANTHER" id="PTHR43574">
    <property type="entry name" value="EPIMERASE-RELATED"/>
    <property type="match status" value="1"/>
</dbReference>
<feature type="domain" description="NAD-dependent epimerase/dehydratase" evidence="2">
    <location>
        <begin position="100"/>
        <end position="210"/>
    </location>
</feature>
<keyword evidence="4" id="KW-1185">Reference proteome</keyword>
<name>A0A1I3NT04_9HYPH</name>
<sequence>MTSRYFLFGAGYSAKAFAALARRDGAHIAGTTRRAENFSALQGGGIAPFVFDGSTASGDLVEELKRTTHVLISIAPNGDDPVLAVARAAIATAMPHLRWIGYYSTLSVYGDHEGRWISEDAICDPVSRHSRQRLDAELAWQALGREIGVPVAIMRIAGIYGPGRNALANLESGTARRIIKPGQVFNRIHVDDIAGATLLLAQGNRGGVYNFSDDLPAPAEDVVTFAADLMGVAPPPEIAFEDADLSPMGRSFYEETKRAANDALKAEGYRFVYPDYRTALQAMWADGTYRGGNRVLLGSH</sequence>
<dbReference type="CDD" id="cd05266">
    <property type="entry name" value="SDR_a4"/>
    <property type="match status" value="1"/>
</dbReference>
<dbReference type="RefSeq" id="WP_091522008.1">
    <property type="nucleotide sequence ID" value="NZ_FORF01000011.1"/>
</dbReference>
<dbReference type="Gene3D" id="3.40.50.720">
    <property type="entry name" value="NAD(P)-binding Rossmann-like Domain"/>
    <property type="match status" value="1"/>
</dbReference>
<reference evidence="4" key="1">
    <citation type="submission" date="2016-10" db="EMBL/GenBank/DDBJ databases">
        <authorList>
            <person name="Varghese N."/>
            <person name="Submissions S."/>
        </authorList>
    </citation>
    <scope>NUCLEOTIDE SEQUENCE [LARGE SCALE GENOMIC DNA]</scope>
    <source>
        <strain evidence="4">DSM 21857</strain>
    </source>
</reference>
<dbReference type="Proteomes" id="UP000242763">
    <property type="component" value="Unassembled WGS sequence"/>
</dbReference>
<evidence type="ECO:0000313" key="4">
    <source>
        <dbReference type="Proteomes" id="UP000242763"/>
    </source>
</evidence>
<accession>A0A1I3NT04</accession>
<dbReference type="SUPFAM" id="SSF51735">
    <property type="entry name" value="NAD(P)-binding Rossmann-fold domains"/>
    <property type="match status" value="1"/>
</dbReference>
<dbReference type="OrthoDB" id="9808276at2"/>
<evidence type="ECO:0000256" key="1">
    <source>
        <dbReference type="ARBA" id="ARBA00023027"/>
    </source>
</evidence>
<dbReference type="AlphaFoldDB" id="A0A1I3NT04"/>
<dbReference type="Pfam" id="PF01370">
    <property type="entry name" value="Epimerase"/>
    <property type="match status" value="1"/>
</dbReference>
<proteinExistence type="predicted"/>
<dbReference type="EMBL" id="FORF01000011">
    <property type="protein sequence ID" value="SFJ12403.1"/>
    <property type="molecule type" value="Genomic_DNA"/>
</dbReference>